<comment type="caution">
    <text evidence="2">The sequence shown here is derived from an EMBL/GenBank/DDBJ whole genome shotgun (WGS) entry which is preliminary data.</text>
</comment>
<dbReference type="GO" id="GO:0005634">
    <property type="term" value="C:nucleus"/>
    <property type="evidence" value="ECO:0007669"/>
    <property type="project" value="InterPro"/>
</dbReference>
<feature type="region of interest" description="Disordered" evidence="1">
    <location>
        <begin position="125"/>
        <end position="183"/>
    </location>
</feature>
<reference evidence="2 3" key="1">
    <citation type="submission" date="2019-03" db="EMBL/GenBank/DDBJ databases">
        <title>First draft genome of Liparis tanakae, snailfish: a comprehensive survey of snailfish specific genes.</title>
        <authorList>
            <person name="Kim W."/>
            <person name="Song I."/>
            <person name="Jeong J.-H."/>
            <person name="Kim D."/>
            <person name="Kim S."/>
            <person name="Ryu S."/>
            <person name="Song J.Y."/>
            <person name="Lee S.K."/>
        </authorList>
    </citation>
    <scope>NUCLEOTIDE SEQUENCE [LARGE SCALE GENOMIC DNA]</scope>
    <source>
        <tissue evidence="2">Muscle</tissue>
    </source>
</reference>
<feature type="compositionally biased region" description="Low complexity" evidence="1">
    <location>
        <begin position="131"/>
        <end position="152"/>
    </location>
</feature>
<dbReference type="AlphaFoldDB" id="A0A4Z2FL98"/>
<dbReference type="EMBL" id="SRLO01001101">
    <property type="protein sequence ID" value="TNN41523.1"/>
    <property type="molecule type" value="Genomic_DNA"/>
</dbReference>
<sequence length="183" mass="20086">MDKSCEQFNQRLTTEQRPPWLTMVTPSPEVSALTVPGQHEGGEESTTTTTTTTTTTDTPPLSCSPSPKLQDFKCNVCGYGYYGNDPADLVKHFRKYHLGLHNRTRQDAALDTHILALHNMAPQNTALGKWRSSSSGPRSSRGSSSKKNVNGKNDTERHNSSEVVQYTRGPPVSLLPRSGTSLK</sequence>
<dbReference type="OrthoDB" id="515401at2759"/>
<protein>
    <submittedName>
        <fullName evidence="2">Zinc finger transcription factor Trps1</fullName>
    </submittedName>
</protein>
<dbReference type="Proteomes" id="UP000314294">
    <property type="component" value="Unassembled WGS sequence"/>
</dbReference>
<proteinExistence type="predicted"/>
<dbReference type="GO" id="GO:0000977">
    <property type="term" value="F:RNA polymerase II transcription regulatory region sequence-specific DNA binding"/>
    <property type="evidence" value="ECO:0007669"/>
    <property type="project" value="TreeGrafter"/>
</dbReference>
<evidence type="ECO:0000313" key="2">
    <source>
        <dbReference type="EMBL" id="TNN41523.1"/>
    </source>
</evidence>
<dbReference type="GO" id="GO:0003700">
    <property type="term" value="F:DNA-binding transcription factor activity"/>
    <property type="evidence" value="ECO:0007669"/>
    <property type="project" value="InterPro"/>
</dbReference>
<dbReference type="GO" id="GO:0006357">
    <property type="term" value="P:regulation of transcription by RNA polymerase II"/>
    <property type="evidence" value="ECO:0007669"/>
    <property type="project" value="TreeGrafter"/>
</dbReference>
<feature type="compositionally biased region" description="Low complexity" evidence="1">
    <location>
        <begin position="46"/>
        <end position="58"/>
    </location>
</feature>
<accession>A0A4Z2FL98</accession>
<dbReference type="PANTHER" id="PTHR47034:SF1">
    <property type="entry name" value="ZINC FINGER TRANSCRIPTION FACTOR TRPS1"/>
    <property type="match status" value="1"/>
</dbReference>
<organism evidence="2 3">
    <name type="scientific">Liparis tanakae</name>
    <name type="common">Tanaka's snailfish</name>
    <dbReference type="NCBI Taxonomy" id="230148"/>
    <lineage>
        <taxon>Eukaryota</taxon>
        <taxon>Metazoa</taxon>
        <taxon>Chordata</taxon>
        <taxon>Craniata</taxon>
        <taxon>Vertebrata</taxon>
        <taxon>Euteleostomi</taxon>
        <taxon>Actinopterygii</taxon>
        <taxon>Neopterygii</taxon>
        <taxon>Teleostei</taxon>
        <taxon>Neoteleostei</taxon>
        <taxon>Acanthomorphata</taxon>
        <taxon>Eupercaria</taxon>
        <taxon>Perciformes</taxon>
        <taxon>Cottioidei</taxon>
        <taxon>Cottales</taxon>
        <taxon>Liparidae</taxon>
        <taxon>Liparis</taxon>
    </lineage>
</organism>
<dbReference type="PANTHER" id="PTHR47034">
    <property type="entry name" value="ZINC FINGER TRANSCRIPTION FACTOR TRPS1"/>
    <property type="match status" value="1"/>
</dbReference>
<evidence type="ECO:0000256" key="1">
    <source>
        <dbReference type="SAM" id="MobiDB-lite"/>
    </source>
</evidence>
<feature type="compositionally biased region" description="Polar residues" evidence="1">
    <location>
        <begin position="1"/>
        <end position="16"/>
    </location>
</feature>
<dbReference type="InterPro" id="IPR028440">
    <property type="entry name" value="TRPS1"/>
</dbReference>
<evidence type="ECO:0000313" key="3">
    <source>
        <dbReference type="Proteomes" id="UP000314294"/>
    </source>
</evidence>
<feature type="region of interest" description="Disordered" evidence="1">
    <location>
        <begin position="1"/>
        <end position="65"/>
    </location>
</feature>
<name>A0A4Z2FL98_9TELE</name>
<gene>
    <name evidence="2" type="primary">trps1_1</name>
    <name evidence="2" type="ORF">EYF80_048304</name>
</gene>
<keyword evidence="3" id="KW-1185">Reference proteome</keyword>